<keyword evidence="4" id="KW-1185">Reference proteome</keyword>
<organism evidence="3 4">
    <name type="scientific">Monosiga brevicollis</name>
    <name type="common">Choanoflagellate</name>
    <dbReference type="NCBI Taxonomy" id="81824"/>
    <lineage>
        <taxon>Eukaryota</taxon>
        <taxon>Choanoflagellata</taxon>
        <taxon>Craspedida</taxon>
        <taxon>Salpingoecidae</taxon>
        <taxon>Monosiga</taxon>
    </lineage>
</organism>
<evidence type="ECO:0000313" key="4">
    <source>
        <dbReference type="Proteomes" id="UP000001357"/>
    </source>
</evidence>
<dbReference type="Pfam" id="PF13517">
    <property type="entry name" value="FG-GAP_3"/>
    <property type="match status" value="3"/>
</dbReference>
<reference evidence="3 4" key="1">
    <citation type="journal article" date="2008" name="Nature">
        <title>The genome of the choanoflagellate Monosiga brevicollis and the origin of metazoans.</title>
        <authorList>
            <consortium name="JGI Sequencing"/>
            <person name="King N."/>
            <person name="Westbrook M.J."/>
            <person name="Young S.L."/>
            <person name="Kuo A."/>
            <person name="Abedin M."/>
            <person name="Chapman J."/>
            <person name="Fairclough S."/>
            <person name="Hellsten U."/>
            <person name="Isogai Y."/>
            <person name="Letunic I."/>
            <person name="Marr M."/>
            <person name="Pincus D."/>
            <person name="Putnam N."/>
            <person name="Rokas A."/>
            <person name="Wright K.J."/>
            <person name="Zuzow R."/>
            <person name="Dirks W."/>
            <person name="Good M."/>
            <person name="Goodstein D."/>
            <person name="Lemons D."/>
            <person name="Li W."/>
            <person name="Lyons J.B."/>
            <person name="Morris A."/>
            <person name="Nichols S."/>
            <person name="Richter D.J."/>
            <person name="Salamov A."/>
            <person name="Bork P."/>
            <person name="Lim W.A."/>
            <person name="Manning G."/>
            <person name="Miller W.T."/>
            <person name="McGinnis W."/>
            <person name="Shapiro H."/>
            <person name="Tjian R."/>
            <person name="Grigoriev I.V."/>
            <person name="Rokhsar D."/>
        </authorList>
    </citation>
    <scope>NUCLEOTIDE SEQUENCE [LARGE SCALE GENOMIC DNA]</scope>
    <source>
        <strain evidence="4">MX1 / ATCC 50154</strain>
    </source>
</reference>
<dbReference type="GeneID" id="5893975"/>
<dbReference type="KEGG" id="mbr:MONBRDRAFT_10795"/>
<evidence type="ECO:0000256" key="1">
    <source>
        <dbReference type="ARBA" id="ARBA00022729"/>
    </source>
</evidence>
<evidence type="ECO:0000256" key="2">
    <source>
        <dbReference type="SAM" id="SignalP"/>
    </source>
</evidence>
<dbReference type="RefSeq" id="XP_001748588.1">
    <property type="nucleotide sequence ID" value="XM_001748536.1"/>
</dbReference>
<dbReference type="InterPro" id="IPR028994">
    <property type="entry name" value="Integrin_alpha_N"/>
</dbReference>
<feature type="chain" id="PRO_5002745208" description="VCBS repeat-containing protein" evidence="2">
    <location>
        <begin position="28"/>
        <end position="439"/>
    </location>
</feature>
<dbReference type="InParanoid" id="A9V794"/>
<dbReference type="SUPFAM" id="SSF69318">
    <property type="entry name" value="Integrin alpha N-terminal domain"/>
    <property type="match status" value="1"/>
</dbReference>
<evidence type="ECO:0000313" key="3">
    <source>
        <dbReference type="EMBL" id="EDQ86475.1"/>
    </source>
</evidence>
<dbReference type="Proteomes" id="UP000001357">
    <property type="component" value="Unassembled WGS sequence"/>
</dbReference>
<dbReference type="Gene3D" id="2.130.10.130">
    <property type="entry name" value="Integrin alpha, N-terminal"/>
    <property type="match status" value="2"/>
</dbReference>
<dbReference type="InterPro" id="IPR013517">
    <property type="entry name" value="FG-GAP"/>
</dbReference>
<feature type="signal peptide" evidence="2">
    <location>
        <begin position="1"/>
        <end position="27"/>
    </location>
</feature>
<gene>
    <name evidence="3" type="ORF">MONBRDRAFT_10795</name>
</gene>
<keyword evidence="1 2" id="KW-0732">Signal</keyword>
<evidence type="ECO:0008006" key="5">
    <source>
        <dbReference type="Google" id="ProtNLM"/>
    </source>
</evidence>
<sequence>MARSVLARPRLAGLVMACILVIPGALAVPSALTVDANQALHVSAVQDLHINSTTGRVVMNEVDVSRGLARFRAVLLRNPNLLWQQPARRTFTDTLLGPTTVVAADLNRDGHQDVVVGGVSDNTVAIFWGEGNGTFSSPQVVTTGTYAATSLLAGDMDNDGDLDLVGVGEDTATIFWAENLGAGQFLSPMHVITNTTSGPRSLVLHDVDNDGALDVLVSSYASALVGWFRNEGAAGFSAVRHIATDIDGAFWLTLGDVNGDGTADAVWVAYDGLVWRAGNGTAFDGPVYSIFEPEYESFFSVLAADFDNDGDVDVLGGTEGEVGGGLYLVQNQGDGTFSKPRTLSTDIAATTIEAVDLDGDDDLDLLVASNKDDKFIWFRNNGGGFFSQPLSLDQAVTGAEAIHAADLDGDGLPDIVATIPDLNLVTWYRNDNWASLLPS</sequence>
<accession>A9V794</accession>
<dbReference type="AlphaFoldDB" id="A9V794"/>
<name>A9V794_MONBE</name>
<dbReference type="PANTHER" id="PTHR44103:SF1">
    <property type="entry name" value="PROPROTEIN CONVERTASE P"/>
    <property type="match status" value="1"/>
</dbReference>
<dbReference type="PANTHER" id="PTHR44103">
    <property type="entry name" value="PROPROTEIN CONVERTASE P"/>
    <property type="match status" value="1"/>
</dbReference>
<dbReference type="EMBL" id="CH991565">
    <property type="protein sequence ID" value="EDQ86475.1"/>
    <property type="molecule type" value="Genomic_DNA"/>
</dbReference>
<proteinExistence type="predicted"/>
<protein>
    <recommendedName>
        <fullName evidence="5">VCBS repeat-containing protein</fullName>
    </recommendedName>
</protein>
<dbReference type="eggNOG" id="ENOG502RX97">
    <property type="taxonomic scope" value="Eukaryota"/>
</dbReference>